<keyword evidence="1" id="KW-0175">Coiled coil</keyword>
<feature type="coiled-coil region" evidence="1">
    <location>
        <begin position="206"/>
        <end position="250"/>
    </location>
</feature>
<dbReference type="CDD" id="cd02440">
    <property type="entry name" value="AdoMet_MTases"/>
    <property type="match status" value="1"/>
</dbReference>
<dbReference type="OrthoDB" id="9771846at2"/>
<dbReference type="Gene3D" id="3.40.50.150">
    <property type="entry name" value="Vaccinia Virus protein VP39"/>
    <property type="match status" value="1"/>
</dbReference>
<protein>
    <submittedName>
        <fullName evidence="3">Glycosyl transferases group 1</fullName>
    </submittedName>
</protein>
<keyword evidence="4" id="KW-1185">Reference proteome</keyword>
<dbReference type="GO" id="GO:0008757">
    <property type="term" value="F:S-adenosylmethionine-dependent methyltransferase activity"/>
    <property type="evidence" value="ECO:0007669"/>
    <property type="project" value="InterPro"/>
</dbReference>
<name>A0A1H7FV82_9ACTN</name>
<dbReference type="Gene3D" id="3.40.50.2000">
    <property type="entry name" value="Glycogen Phosphorylase B"/>
    <property type="match status" value="1"/>
</dbReference>
<accession>A0A1H7FV82</accession>
<feature type="coiled-coil region" evidence="1">
    <location>
        <begin position="286"/>
        <end position="495"/>
    </location>
</feature>
<dbReference type="PANTHER" id="PTHR43591">
    <property type="entry name" value="METHYLTRANSFERASE"/>
    <property type="match status" value="1"/>
</dbReference>
<gene>
    <name evidence="3" type="ORF">SAMN05660976_00199</name>
</gene>
<dbReference type="AlphaFoldDB" id="A0A1H7FV82"/>
<dbReference type="SUPFAM" id="SSF53335">
    <property type="entry name" value="S-adenosyl-L-methionine-dependent methyltransferases"/>
    <property type="match status" value="1"/>
</dbReference>
<dbReference type="SUPFAM" id="SSF53756">
    <property type="entry name" value="UDP-Glycosyltransferase/glycogen phosphorylase"/>
    <property type="match status" value="1"/>
</dbReference>
<proteinExistence type="predicted"/>
<evidence type="ECO:0000313" key="3">
    <source>
        <dbReference type="EMBL" id="SEK29811.1"/>
    </source>
</evidence>
<evidence type="ECO:0000313" key="4">
    <source>
        <dbReference type="Proteomes" id="UP000198953"/>
    </source>
</evidence>
<dbReference type="InterPro" id="IPR013216">
    <property type="entry name" value="Methyltransf_11"/>
</dbReference>
<dbReference type="RefSeq" id="WP_091097555.1">
    <property type="nucleotide sequence ID" value="NZ_FOBF01000001.1"/>
</dbReference>
<keyword evidence="3" id="KW-0808">Transferase</keyword>
<organism evidence="3 4">
    <name type="scientific">Nonomuraea pusilla</name>
    <dbReference type="NCBI Taxonomy" id="46177"/>
    <lineage>
        <taxon>Bacteria</taxon>
        <taxon>Bacillati</taxon>
        <taxon>Actinomycetota</taxon>
        <taxon>Actinomycetes</taxon>
        <taxon>Streptosporangiales</taxon>
        <taxon>Streptosporangiaceae</taxon>
        <taxon>Nonomuraea</taxon>
    </lineage>
</organism>
<evidence type="ECO:0000256" key="1">
    <source>
        <dbReference type="SAM" id="Coils"/>
    </source>
</evidence>
<dbReference type="Pfam" id="PF08241">
    <property type="entry name" value="Methyltransf_11"/>
    <property type="match status" value="1"/>
</dbReference>
<dbReference type="Proteomes" id="UP000198953">
    <property type="component" value="Unassembled WGS sequence"/>
</dbReference>
<dbReference type="InterPro" id="IPR029063">
    <property type="entry name" value="SAM-dependent_MTases_sf"/>
</dbReference>
<dbReference type="EMBL" id="FOBF01000001">
    <property type="protein sequence ID" value="SEK29811.1"/>
    <property type="molecule type" value="Genomic_DNA"/>
</dbReference>
<feature type="domain" description="Methyltransferase type 11" evidence="2">
    <location>
        <begin position="40"/>
        <end position="138"/>
    </location>
</feature>
<reference evidence="3 4" key="1">
    <citation type="submission" date="2016-10" db="EMBL/GenBank/DDBJ databases">
        <authorList>
            <person name="de Groot N.N."/>
        </authorList>
    </citation>
    <scope>NUCLEOTIDE SEQUENCE [LARGE SCALE GENOMIC DNA]</scope>
    <source>
        <strain evidence="3 4">DSM 43357</strain>
    </source>
</reference>
<evidence type="ECO:0000259" key="2">
    <source>
        <dbReference type="Pfam" id="PF08241"/>
    </source>
</evidence>
<sequence length="944" mass="104915">MNHDRVHLAYNGIDVDPETQTLTRNRLHWLLDHLPPGRILDLGCSQGTLSVLAARRGDRVTGVDIEEDALAFAAGLAAELPADVAARLAFVRGDGARLAFPDGCFDAAVAGELLEHVTDPGAVLAELHRVLAPGGTLLASVPHGLMPHHDHRRTFYRAGLRRLLDPLFEIRELTVLDRHVAAVGVRREEPLGEPAFLLSQEEADFLQREELAERQAQGLRDRLERANHLYREVTAANAELKAQLGDLRARLGGSRAEEDVLDRLAALQDSVRHLSTSLTDGAAADREDLRERLRERTEERDGLRERLRAQDGLREQLRLRTEERDRLRADARAAEAEIALLREAVAAAEAERRGLLESAHGLRTSLEALRETAGSLTAERDELRETAGAVTAERDELRALVRDQAEDLRTAEAAHASAARELRARIAALDEELGAERAALARLRTVYNGERHRHELTQHRLGKLAASEDRLRQENDRLRARLETVTGRLADYREQITRIRSSRAWRMLSVYRHLRRPGRPDPAQPRPAGVRPVAASGAPTRTIVMRPAPEAAPAARPAAPRTTAAPVPLDEVRTGLREWVERARAAEGDEVVLMFSGTTFVQEARGNRPIRLTRVYLGRGCPVFFNYYRWRDSEPLPSHPDPLLFQSPIDITPHLLDEVLGADFGGKRKLLFASFPHEVMVRTLTHAAARGWVTVYDARDDWEEFAKVGMAKWYHPGHERYLVAHADVVTAVSAPLARKMETLGGRPVSVNANALDPDFPTPSVPRRADASKVGYFGHLTDKWFDWDLLLRAARAHPGLVFELAGHQQPDLRLPENVRLLGLLGHRELAELSAGWALALIPFRNGPLADAVDPIKVYEYLHLGLPVLATYFPQCADYPGVRVTESAAEFVAAIPQVAGSAPDAARVRAWLAANTWECRVEAYTELAEQVVRKGRDGLLTLLESR</sequence>
<dbReference type="STRING" id="46177.SAMN05660976_00199"/>
<dbReference type="PANTHER" id="PTHR43591:SF24">
    <property type="entry name" value="2-METHOXY-6-POLYPRENYL-1,4-BENZOQUINOL METHYLASE, MITOCHONDRIAL"/>
    <property type="match status" value="1"/>
</dbReference>